<feature type="non-terminal residue" evidence="1">
    <location>
        <position position="479"/>
    </location>
</feature>
<accession>A0A8S2XWP2</accession>
<sequence length="479" mass="54921">MLLHEAKFQTNEFDIAYAETLTNDAVQIVQRLVKIQQTIPQSCKFDSDKEGKDLRNMICVDSVRIEVKKVEYRDDKPKDKQGNRDMWDNKIELIGKGYDVETVEGRPKPLKSWRLSNYVEDLFVHSIQLPADTTSGSAKAWILQLLAGNSKDEKWTKMAVIPLRHADLSSTDGREFICEFGQYRKSTITLLITPSTTIRLFEMATETTEPEITDEIDKSMAATTEEKLLATSEDDVKKDRFCELRANYQLLTPLKRNRQLGNRIMDLKFMCQEIESTIGSVYKMPTVPTKYSIPKRDHLVSMPVAAMNEDVKLINVSSPPTHHFLMLQLTSKYEDLNGKIVQTLEMLNKTVDDNELNEIQHGIGLEFDSADTLRQEMEKFKAIFRFEKLAAALSQLHDTSIVIQKALISSRVFRQTLERSLENLQRSGSLVQLIDFDGSISKENIDKLFTRQLRTLLQDGLALARDELNFGLQIYRILI</sequence>
<name>A0A8S2XWP2_9BILA</name>
<evidence type="ECO:0000313" key="1">
    <source>
        <dbReference type="EMBL" id="CAF4519552.1"/>
    </source>
</evidence>
<organism evidence="1 2">
    <name type="scientific">Didymodactylos carnosus</name>
    <dbReference type="NCBI Taxonomy" id="1234261"/>
    <lineage>
        <taxon>Eukaryota</taxon>
        <taxon>Metazoa</taxon>
        <taxon>Spiralia</taxon>
        <taxon>Gnathifera</taxon>
        <taxon>Rotifera</taxon>
        <taxon>Eurotatoria</taxon>
        <taxon>Bdelloidea</taxon>
        <taxon>Philodinida</taxon>
        <taxon>Philodinidae</taxon>
        <taxon>Didymodactylos</taxon>
    </lineage>
</organism>
<protein>
    <submittedName>
        <fullName evidence="1">Uncharacterized protein</fullName>
    </submittedName>
</protein>
<dbReference type="AlphaFoldDB" id="A0A8S2XWP2"/>
<gene>
    <name evidence="1" type="ORF">SRO942_LOCUS45702</name>
</gene>
<dbReference type="Proteomes" id="UP000681722">
    <property type="component" value="Unassembled WGS sequence"/>
</dbReference>
<evidence type="ECO:0000313" key="2">
    <source>
        <dbReference type="Proteomes" id="UP000681722"/>
    </source>
</evidence>
<reference evidence="1" key="1">
    <citation type="submission" date="2021-02" db="EMBL/GenBank/DDBJ databases">
        <authorList>
            <person name="Nowell W R."/>
        </authorList>
    </citation>
    <scope>NUCLEOTIDE SEQUENCE</scope>
</reference>
<proteinExistence type="predicted"/>
<dbReference type="EMBL" id="CAJOBC010109523">
    <property type="protein sequence ID" value="CAF4519552.1"/>
    <property type="molecule type" value="Genomic_DNA"/>
</dbReference>
<comment type="caution">
    <text evidence="1">The sequence shown here is derived from an EMBL/GenBank/DDBJ whole genome shotgun (WGS) entry which is preliminary data.</text>
</comment>